<dbReference type="Proteomes" id="UP000439903">
    <property type="component" value="Unassembled WGS sequence"/>
</dbReference>
<organism evidence="1 2">
    <name type="scientific">Gigaspora margarita</name>
    <dbReference type="NCBI Taxonomy" id="4874"/>
    <lineage>
        <taxon>Eukaryota</taxon>
        <taxon>Fungi</taxon>
        <taxon>Fungi incertae sedis</taxon>
        <taxon>Mucoromycota</taxon>
        <taxon>Glomeromycotina</taxon>
        <taxon>Glomeromycetes</taxon>
        <taxon>Diversisporales</taxon>
        <taxon>Gigasporaceae</taxon>
        <taxon>Gigaspora</taxon>
    </lineage>
</organism>
<sequence length="72" mass="8666">MLLSGRRIRVSRRNPNEYSIEISNEKNKTNFDLCWPYKSILYYHVEDMQLSVSVVYFSLVKKALRKNNNECY</sequence>
<evidence type="ECO:0000313" key="1">
    <source>
        <dbReference type="EMBL" id="KAF0498862.1"/>
    </source>
</evidence>
<accession>A0A8H4EJN1</accession>
<protein>
    <submittedName>
        <fullName evidence="1">Uncharacterized protein</fullName>
    </submittedName>
</protein>
<name>A0A8H4EJN1_GIGMA</name>
<dbReference type="EMBL" id="WTPW01000567">
    <property type="protein sequence ID" value="KAF0498862.1"/>
    <property type="molecule type" value="Genomic_DNA"/>
</dbReference>
<proteinExistence type="predicted"/>
<evidence type="ECO:0000313" key="2">
    <source>
        <dbReference type="Proteomes" id="UP000439903"/>
    </source>
</evidence>
<reference evidence="1 2" key="1">
    <citation type="journal article" date="2019" name="Environ. Microbiol.">
        <title>At the nexus of three kingdoms: the genome of the mycorrhizal fungus Gigaspora margarita provides insights into plant, endobacterial and fungal interactions.</title>
        <authorList>
            <person name="Venice F."/>
            <person name="Ghignone S."/>
            <person name="Salvioli di Fossalunga A."/>
            <person name="Amselem J."/>
            <person name="Novero M."/>
            <person name="Xianan X."/>
            <person name="Sedzielewska Toro K."/>
            <person name="Morin E."/>
            <person name="Lipzen A."/>
            <person name="Grigoriev I.V."/>
            <person name="Henrissat B."/>
            <person name="Martin F.M."/>
            <person name="Bonfante P."/>
        </authorList>
    </citation>
    <scope>NUCLEOTIDE SEQUENCE [LARGE SCALE GENOMIC DNA]</scope>
    <source>
        <strain evidence="1 2">BEG34</strain>
    </source>
</reference>
<gene>
    <name evidence="1" type="ORF">F8M41_020510</name>
</gene>
<keyword evidence="2" id="KW-1185">Reference proteome</keyword>
<comment type="caution">
    <text evidence="1">The sequence shown here is derived from an EMBL/GenBank/DDBJ whole genome shotgun (WGS) entry which is preliminary data.</text>
</comment>
<dbReference type="AlphaFoldDB" id="A0A8H4EJN1"/>